<dbReference type="EMBL" id="RHLK01000016">
    <property type="protein sequence ID" value="MVP01841.1"/>
    <property type="molecule type" value="Genomic_DNA"/>
</dbReference>
<comment type="caution">
    <text evidence="1">The sequence shown here is derived from an EMBL/GenBank/DDBJ whole genome shotgun (WGS) entry which is preliminary data.</text>
</comment>
<keyword evidence="2" id="KW-1185">Reference proteome</keyword>
<proteinExistence type="predicted"/>
<dbReference type="RefSeq" id="WP_157338269.1">
    <property type="nucleotide sequence ID" value="NZ_RHLK01000016.1"/>
</dbReference>
<name>A0A7X3FLD3_9BACL</name>
<dbReference type="OrthoDB" id="2923612at2"/>
<dbReference type="Proteomes" id="UP000490800">
    <property type="component" value="Unassembled WGS sequence"/>
</dbReference>
<organism evidence="1 2">
    <name type="scientific">Paenibacillus lutrae</name>
    <dbReference type="NCBI Taxonomy" id="2078573"/>
    <lineage>
        <taxon>Bacteria</taxon>
        <taxon>Bacillati</taxon>
        <taxon>Bacillota</taxon>
        <taxon>Bacilli</taxon>
        <taxon>Bacillales</taxon>
        <taxon>Paenibacillaceae</taxon>
        <taxon>Paenibacillus</taxon>
    </lineage>
</organism>
<protein>
    <submittedName>
        <fullName evidence="1">Uncharacterized protein</fullName>
    </submittedName>
</protein>
<accession>A0A7X3FLD3</accession>
<dbReference type="AlphaFoldDB" id="A0A7X3FLD3"/>
<sequence>MKYSFIIGPDTYSTFDSEEEQIDKCKEWGLLSEKAAKMKPFYYKGNGLNVTCKIVGYVDRMTAVIGLPDQQLHCIHPSYLKEMQASTYTQRAAAVSEDAPESADAPPEALLEEALSSPEAAVPAVEIRVEEPKAAVQKKEKAKKEKAPKLQLPDEKVKMTATVKEFTTVPNHFSDNDDEVVIYESVALVEPETEIGEAWSSHSATLKKLELEIGDMITFEAKIVAKKLTRHPVPYKINNPAKIQKKED</sequence>
<reference evidence="1 2" key="1">
    <citation type="journal article" date="2019" name="Microorganisms">
        <title>Paenibacillus lutrae sp. nov., A Chitinolytic Species Isolated from A River Otter in Castril Natural Park, Granada, Spain.</title>
        <authorList>
            <person name="Rodriguez M."/>
            <person name="Reina J.C."/>
            <person name="Bejar V."/>
            <person name="Llamas I."/>
        </authorList>
    </citation>
    <scope>NUCLEOTIDE SEQUENCE [LARGE SCALE GENOMIC DNA]</scope>
    <source>
        <strain evidence="1 2">N10</strain>
    </source>
</reference>
<gene>
    <name evidence="1" type="ORF">EDM21_20390</name>
</gene>
<evidence type="ECO:0000313" key="2">
    <source>
        <dbReference type="Proteomes" id="UP000490800"/>
    </source>
</evidence>
<evidence type="ECO:0000313" key="1">
    <source>
        <dbReference type="EMBL" id="MVP01841.1"/>
    </source>
</evidence>